<organism evidence="2 3">
    <name type="scientific">Streptomyces himalayensis subsp. himalayensis</name>
    <dbReference type="NCBI Taxonomy" id="2756131"/>
    <lineage>
        <taxon>Bacteria</taxon>
        <taxon>Bacillati</taxon>
        <taxon>Actinomycetota</taxon>
        <taxon>Actinomycetes</taxon>
        <taxon>Kitasatosporales</taxon>
        <taxon>Streptomycetaceae</taxon>
        <taxon>Streptomyces</taxon>
        <taxon>Streptomyces himalayensis</taxon>
    </lineage>
</organism>
<feature type="region of interest" description="Disordered" evidence="1">
    <location>
        <begin position="38"/>
        <end position="57"/>
    </location>
</feature>
<reference evidence="2 3" key="1">
    <citation type="submission" date="2020-07" db="EMBL/GenBank/DDBJ databases">
        <title>Streptomyces isolated from Indian soil.</title>
        <authorList>
            <person name="Mandal S."/>
            <person name="Maiti P.K."/>
        </authorList>
    </citation>
    <scope>NUCLEOTIDE SEQUENCE [LARGE SCALE GENOMIC DNA]</scope>
    <source>
        <strain evidence="2 3">PSKA28</strain>
    </source>
</reference>
<accession>A0A7W0DTF3</accession>
<evidence type="ECO:0000256" key="1">
    <source>
        <dbReference type="SAM" id="MobiDB-lite"/>
    </source>
</evidence>
<dbReference type="EMBL" id="JACEHE010000028">
    <property type="protein sequence ID" value="MBA2950443.1"/>
    <property type="molecule type" value="Genomic_DNA"/>
</dbReference>
<dbReference type="Proteomes" id="UP000545761">
    <property type="component" value="Unassembled WGS sequence"/>
</dbReference>
<name>A0A7W0DTF3_9ACTN</name>
<evidence type="ECO:0000313" key="3">
    <source>
        <dbReference type="Proteomes" id="UP000545761"/>
    </source>
</evidence>
<dbReference type="AlphaFoldDB" id="A0A7W0DTF3"/>
<protein>
    <submittedName>
        <fullName evidence="2">Uncharacterized protein</fullName>
    </submittedName>
</protein>
<sequence length="57" mass="5461">MGDLVPGAAPCQALAGASAVQPSACGAGLTAVLEVEADGDNTGHVPVEDKSPETPST</sequence>
<feature type="compositionally biased region" description="Basic and acidic residues" evidence="1">
    <location>
        <begin position="46"/>
        <end position="57"/>
    </location>
</feature>
<evidence type="ECO:0000313" key="2">
    <source>
        <dbReference type="EMBL" id="MBA2950443.1"/>
    </source>
</evidence>
<dbReference type="RefSeq" id="WP_181661372.1">
    <property type="nucleotide sequence ID" value="NZ_JACEHE010000028.1"/>
</dbReference>
<proteinExistence type="predicted"/>
<comment type="caution">
    <text evidence="2">The sequence shown here is derived from an EMBL/GenBank/DDBJ whole genome shotgun (WGS) entry which is preliminary data.</text>
</comment>
<gene>
    <name evidence="2" type="ORF">H1D24_32815</name>
</gene>